<dbReference type="EMBL" id="SNYN01000015">
    <property type="protein sequence ID" value="TDQ49592.1"/>
    <property type="molecule type" value="Genomic_DNA"/>
</dbReference>
<comment type="caution">
    <text evidence="1">The sequence shown here is derived from an EMBL/GenBank/DDBJ whole genome shotgun (WGS) entry which is preliminary data.</text>
</comment>
<dbReference type="SUPFAM" id="SSF52540">
    <property type="entry name" value="P-loop containing nucleoside triphosphate hydrolases"/>
    <property type="match status" value="1"/>
</dbReference>
<keyword evidence="1" id="KW-0808">Transferase</keyword>
<reference evidence="1 2" key="1">
    <citation type="submission" date="2019-03" db="EMBL/GenBank/DDBJ databases">
        <title>Genomic Encyclopedia of Type Strains, Phase IV (KMG-IV): sequencing the most valuable type-strain genomes for metagenomic binning, comparative biology and taxonomic classification.</title>
        <authorList>
            <person name="Goeker M."/>
        </authorList>
    </citation>
    <scope>NUCLEOTIDE SEQUENCE [LARGE SCALE GENOMIC DNA]</scope>
    <source>
        <strain evidence="1 2">DSM 46770</strain>
    </source>
</reference>
<gene>
    <name evidence="1" type="ORF">EV190_11542</name>
</gene>
<dbReference type="Proteomes" id="UP000295281">
    <property type="component" value="Unassembled WGS sequence"/>
</dbReference>
<dbReference type="InterPro" id="IPR027417">
    <property type="entry name" value="P-loop_NTPase"/>
</dbReference>
<evidence type="ECO:0000313" key="1">
    <source>
        <dbReference type="EMBL" id="TDQ49592.1"/>
    </source>
</evidence>
<accession>A0A4R6URH5</accession>
<organism evidence="1 2">
    <name type="scientific">Actinorugispora endophytica</name>
    <dbReference type="NCBI Taxonomy" id="1605990"/>
    <lineage>
        <taxon>Bacteria</taxon>
        <taxon>Bacillati</taxon>
        <taxon>Actinomycetota</taxon>
        <taxon>Actinomycetes</taxon>
        <taxon>Streptosporangiales</taxon>
        <taxon>Nocardiopsidaceae</taxon>
        <taxon>Actinorugispora</taxon>
    </lineage>
</organism>
<dbReference type="Gene3D" id="3.40.50.300">
    <property type="entry name" value="P-loop containing nucleotide triphosphate hydrolases"/>
    <property type="match status" value="1"/>
</dbReference>
<dbReference type="AlphaFoldDB" id="A0A4R6URH5"/>
<keyword evidence="2" id="KW-1185">Reference proteome</keyword>
<name>A0A4R6URH5_9ACTN</name>
<sequence>MRIETVAALAEEVRVRPPLAGGVRVVAIEGRSGSGKTALSDALSAELGWPVFRMEDVYPGWTGLAASAELLALWVVMPLLNGANPRWRRYDWELGRHAEWHDTPVVDGLVVEGCGCGAAELRPYVSTLVWIDTPGDVRRRRLDARDDALLYAPYRDLWARQEDLFYAEHTPRDYADVIVGDL</sequence>
<dbReference type="GO" id="GO:0016301">
    <property type="term" value="F:kinase activity"/>
    <property type="evidence" value="ECO:0007669"/>
    <property type="project" value="UniProtKB-KW"/>
</dbReference>
<keyword evidence="1" id="KW-0418">Kinase</keyword>
<dbReference type="RefSeq" id="WP_133742436.1">
    <property type="nucleotide sequence ID" value="NZ_SNYN01000015.1"/>
</dbReference>
<protein>
    <submittedName>
        <fullName evidence="1">Uridine kinase</fullName>
    </submittedName>
</protein>
<proteinExistence type="predicted"/>
<dbReference type="OrthoDB" id="3237545at2"/>
<evidence type="ECO:0000313" key="2">
    <source>
        <dbReference type="Proteomes" id="UP000295281"/>
    </source>
</evidence>